<dbReference type="PANTHER" id="PTHR12243">
    <property type="entry name" value="MADF DOMAIN TRANSCRIPTION FACTOR"/>
    <property type="match status" value="1"/>
</dbReference>
<dbReference type="OrthoDB" id="6147983at2759"/>
<dbReference type="AlphaFoldDB" id="A0A0J7K547"/>
<comment type="caution">
    <text evidence="3">The sequence shown here is derived from an EMBL/GenBank/DDBJ whole genome shotgun (WGS) entry which is preliminary data.</text>
</comment>
<evidence type="ECO:0000313" key="3">
    <source>
        <dbReference type="EMBL" id="KMQ85316.1"/>
    </source>
</evidence>
<dbReference type="EMBL" id="LBMM01014121">
    <property type="protein sequence ID" value="KMQ85316.1"/>
    <property type="molecule type" value="Genomic_DNA"/>
</dbReference>
<dbReference type="Pfam" id="PF10545">
    <property type="entry name" value="MADF_DNA_bdg"/>
    <property type="match status" value="1"/>
</dbReference>
<evidence type="ECO:0000259" key="2">
    <source>
        <dbReference type="PROSITE" id="PS51029"/>
    </source>
</evidence>
<organism evidence="3 4">
    <name type="scientific">Lasius niger</name>
    <name type="common">Black garden ant</name>
    <dbReference type="NCBI Taxonomy" id="67767"/>
    <lineage>
        <taxon>Eukaryota</taxon>
        <taxon>Metazoa</taxon>
        <taxon>Ecdysozoa</taxon>
        <taxon>Arthropoda</taxon>
        <taxon>Hexapoda</taxon>
        <taxon>Insecta</taxon>
        <taxon>Pterygota</taxon>
        <taxon>Neoptera</taxon>
        <taxon>Endopterygota</taxon>
        <taxon>Hymenoptera</taxon>
        <taxon>Apocrita</taxon>
        <taxon>Aculeata</taxon>
        <taxon>Formicoidea</taxon>
        <taxon>Formicidae</taxon>
        <taxon>Formicinae</taxon>
        <taxon>Lasius</taxon>
        <taxon>Lasius</taxon>
    </lineage>
</organism>
<dbReference type="PANTHER" id="PTHR12243:SF67">
    <property type="entry name" value="COREPRESSOR OF PANGOLIN, ISOFORM A-RELATED"/>
    <property type="match status" value="1"/>
</dbReference>
<dbReference type="Proteomes" id="UP000036403">
    <property type="component" value="Unassembled WGS sequence"/>
</dbReference>
<protein>
    <submittedName>
        <fullName evidence="3">Transcription factor adf-1-like protein</fullName>
    </submittedName>
</protein>
<accession>A0A0J7K547</accession>
<gene>
    <name evidence="3" type="ORF">RF55_16206</name>
</gene>
<feature type="region of interest" description="Disordered" evidence="1">
    <location>
        <begin position="124"/>
        <end position="143"/>
    </location>
</feature>
<feature type="region of interest" description="Disordered" evidence="1">
    <location>
        <begin position="264"/>
        <end position="286"/>
    </location>
</feature>
<name>A0A0J7K547_LASNI</name>
<dbReference type="InterPro" id="IPR039353">
    <property type="entry name" value="TF_Adf1"/>
</dbReference>
<feature type="domain" description="MADF" evidence="2">
    <location>
        <begin position="153"/>
        <end position="245"/>
    </location>
</feature>
<proteinExistence type="predicted"/>
<dbReference type="SMART" id="SM00595">
    <property type="entry name" value="MADF"/>
    <property type="match status" value="1"/>
</dbReference>
<keyword evidence="4" id="KW-1185">Reference proteome</keyword>
<reference evidence="3 4" key="1">
    <citation type="submission" date="2015-04" db="EMBL/GenBank/DDBJ databases">
        <title>Lasius niger genome sequencing.</title>
        <authorList>
            <person name="Konorov E.A."/>
            <person name="Nikitin M.A."/>
            <person name="Kirill M.V."/>
            <person name="Chang P."/>
        </authorList>
    </citation>
    <scope>NUCLEOTIDE SEQUENCE [LARGE SCALE GENOMIC DNA]</scope>
    <source>
        <tissue evidence="3">Whole</tissue>
    </source>
</reference>
<feature type="compositionally biased region" description="Polar residues" evidence="1">
    <location>
        <begin position="269"/>
        <end position="286"/>
    </location>
</feature>
<sequence length="348" mass="38942">MNGVQKNGVQLNGVQLNRVQNFVSICNVSNCTVFKCTAPGLSRVKKKGANRGDDLIPVTTAKASFALQPTTAALAETEKDKFHLLGPRFFGLSVDALEPICDNCDAVLKDSYAANIHYNNCTAKKEGSETSTQEEDSLTLSPVQSAQSDEKELLIAEVFSREPLWNSQLPYVKRSHNITSSLWQEIDNVLCVQNGYSQKTFKSLRDRYVKLLAEESKSKRSGSAASSKIDWKYFTQLNFLRPTVEFRSTISSLPKNKRSSFKDVEASERSCSSTPQKKNKGTPSVPTSLTEDFELFCKKHLETNTPDRIGSFMLYLESEMRTLSNQAAKKLIRKISESLMQVQDEYVT</sequence>
<dbReference type="PaxDb" id="67767-A0A0J7K547"/>
<evidence type="ECO:0000256" key="1">
    <source>
        <dbReference type="SAM" id="MobiDB-lite"/>
    </source>
</evidence>
<dbReference type="PROSITE" id="PS51029">
    <property type="entry name" value="MADF"/>
    <property type="match status" value="1"/>
</dbReference>
<dbReference type="InterPro" id="IPR006578">
    <property type="entry name" value="MADF-dom"/>
</dbReference>
<evidence type="ECO:0000313" key="4">
    <source>
        <dbReference type="Proteomes" id="UP000036403"/>
    </source>
</evidence>